<evidence type="ECO:0000313" key="2">
    <source>
        <dbReference type="Proteomes" id="UP000018731"/>
    </source>
</evidence>
<dbReference type="eggNOG" id="COG0470">
    <property type="taxonomic scope" value="Bacteria"/>
</dbReference>
<dbReference type="EMBL" id="AZJI01000001">
    <property type="protein sequence ID" value="ETD25147.1"/>
    <property type="molecule type" value="Genomic_DNA"/>
</dbReference>
<dbReference type="HOGENOM" id="CLU_114054_0_0_7"/>
<name>V8CDG5_9HELI</name>
<organism evidence="1 2">
    <name type="scientific">Helicobacter macacae MIT 99-5501</name>
    <dbReference type="NCBI Taxonomy" id="1357400"/>
    <lineage>
        <taxon>Bacteria</taxon>
        <taxon>Pseudomonadati</taxon>
        <taxon>Campylobacterota</taxon>
        <taxon>Epsilonproteobacteria</taxon>
        <taxon>Campylobacterales</taxon>
        <taxon>Helicobacteraceae</taxon>
        <taxon>Helicobacter</taxon>
    </lineage>
</organism>
<proteinExistence type="predicted"/>
<dbReference type="SUPFAM" id="SSF52540">
    <property type="entry name" value="P-loop containing nucleoside triphosphate hydrolases"/>
    <property type="match status" value="1"/>
</dbReference>
<accession>V8CDG5</accession>
<dbReference type="PATRIC" id="fig|1357400.3.peg.657"/>
<keyword evidence="2" id="KW-1185">Reference proteome</keyword>
<sequence>MQYTGNIILSYDIFEKAQSLKDEIASRNEIVRDFVCEEVKMEDAHAIIAQAYIAEKEKKTIIIAAQNFRNEAQNALLKILEEPPQNIHFIIITRNKTALLPTIRSRLVLEDLREKSEIASFGLDITRLDLGKIFDFLKNINASEGTKTSGKEMVESLLIAIHKAGIKLSEEELEMFDNALLELHNYRRISLVITPLLLMLLLRQKTNNTKRAL</sequence>
<dbReference type="Gene3D" id="3.40.50.300">
    <property type="entry name" value="P-loop containing nucleotide triphosphate hydrolases"/>
    <property type="match status" value="1"/>
</dbReference>
<dbReference type="Pfam" id="PF13177">
    <property type="entry name" value="DNA_pol3_delta2"/>
    <property type="match status" value="1"/>
</dbReference>
<gene>
    <name evidence="1" type="ORF">HMPREF2086_00482</name>
</gene>
<protein>
    <recommendedName>
        <fullName evidence="3">DNA polymerase III subunit delta</fullName>
    </recommendedName>
</protein>
<dbReference type="NCBIfam" id="NF006296">
    <property type="entry name" value="PRK08485.1"/>
    <property type="match status" value="1"/>
</dbReference>
<evidence type="ECO:0000313" key="1">
    <source>
        <dbReference type="EMBL" id="ETD25147.1"/>
    </source>
</evidence>
<dbReference type="Proteomes" id="UP000018731">
    <property type="component" value="Unassembled WGS sequence"/>
</dbReference>
<evidence type="ECO:0008006" key="3">
    <source>
        <dbReference type="Google" id="ProtNLM"/>
    </source>
</evidence>
<dbReference type="STRING" id="1357400.HMPREF2086_00482"/>
<dbReference type="InterPro" id="IPR027417">
    <property type="entry name" value="P-loop_NTPase"/>
</dbReference>
<reference evidence="1 2" key="1">
    <citation type="journal article" date="2014" name="Genome Announc.">
        <title>Draft genome sequences of six enterohepatic helicobacter species isolated from humans and one from rhesus macaques.</title>
        <authorList>
            <person name="Shen Z."/>
            <person name="Sheh A."/>
            <person name="Young S.K."/>
            <person name="Abouelliel A."/>
            <person name="Ward D.V."/>
            <person name="Earl A.M."/>
            <person name="Fox J.G."/>
        </authorList>
    </citation>
    <scope>NUCLEOTIDE SEQUENCE [LARGE SCALE GENOMIC DNA]</scope>
    <source>
        <strain evidence="1 2">MIT 99-5501</strain>
    </source>
</reference>
<comment type="caution">
    <text evidence="1">The sequence shown here is derived from an EMBL/GenBank/DDBJ whole genome shotgun (WGS) entry which is preliminary data.</text>
</comment>
<dbReference type="AlphaFoldDB" id="V8CDG5"/>